<reference evidence="2" key="1">
    <citation type="submission" date="2019-08" db="EMBL/GenBank/DDBJ databases">
        <title>Comparative genome analysis confer to the adaptation heavy metal polluted environment.</title>
        <authorList>
            <person name="Li Y."/>
        </authorList>
    </citation>
    <scope>NUCLEOTIDE SEQUENCE [LARGE SCALE GENOMIC DNA]</scope>
    <source>
        <strain evidence="2">P1</strain>
    </source>
</reference>
<keyword evidence="2" id="KW-0255">Endonuclease</keyword>
<dbReference type="Pfam" id="PF22679">
    <property type="entry name" value="T1R_D3-like"/>
    <property type="match status" value="1"/>
</dbReference>
<dbReference type="GO" id="GO:0005524">
    <property type="term" value="F:ATP binding"/>
    <property type="evidence" value="ECO:0007669"/>
    <property type="project" value="UniProtKB-KW"/>
</dbReference>
<keyword evidence="2" id="KW-0378">Hydrolase</keyword>
<dbReference type="PROSITE" id="PS51192">
    <property type="entry name" value="HELICASE_ATP_BIND_1"/>
    <property type="match status" value="1"/>
</dbReference>
<dbReference type="InterPro" id="IPR027417">
    <property type="entry name" value="P-loop_NTPase"/>
</dbReference>
<dbReference type="Gene3D" id="3.40.50.300">
    <property type="entry name" value="P-loop containing nucleotide triphosphate hydrolases"/>
    <property type="match status" value="2"/>
</dbReference>
<dbReference type="InterPro" id="IPR007409">
    <property type="entry name" value="Restrct_endonuc_type1_HsdR_N"/>
</dbReference>
<evidence type="ECO:0000259" key="1">
    <source>
        <dbReference type="PROSITE" id="PS51192"/>
    </source>
</evidence>
<sequence>MANGIHTEQTFEAAIELALLNGGGYVNGYSNDFDVSLGIFPGYVTNFLKTTQPKEWQKINTIHKTEVEKKVLNRLLKELDLRGSLDVLRNGFTDYGVKFKMAYFKPESSLNPTAAELYNKNHLSVTRQLFYERKGNNSIDMVLSLNGLPIVTIELKNQFTGQDITNAKKQYVYDREPTEPIFQFKKRTLVHFAVDTDECYMTTKLDGKHTRYLPFNLGNNNGAGNPTNYTSYRTSYLWEYVWAKDSFIDIIAKFLHLSVEEFEFNGVTKVKETIVFPRYHQMEVVRKVSDNARMLGTGHNYLIQHSAGSGKSNSIAWLSYRLSSLHDANNNRIFDSVIVITDRKVLDNQLQNTIYQFEHKQGVVQKIDKDSQQLADAITSGSNIIITTLQKFPFILDKIGELPKRKYAVVIDEAHSSQGGEATKKMKEILAAKSLEEAEIDESFSGLDEDAEDAIRKSMEARGKQENLSFFAFTATPKAKTVEVFGTPGADGKPKPFHLYSMRQAIEEGFILDVLRNYTTYKTFYKLSKQIEDDPDVNKKQAARAISRFLSLHPHNLAQKTEVMVEHFRQVVAKKIGGKAKAMVVTSSRLHAVRYKEEFDNYIAIRGYNDIKTIVAFSGKVVYDAYPDGVTEVDLNGFKEKELPKKFNTDEYQLLLVADKYQTGFDQPLLHTMYVDKKLSGVKAVQTLSRLNRMCAGKDDTFVLDFANETEEILNSFQPYYELTTVESTTDPNHLYDLETEIKKARVIWDTEVDNFCNVFFKHTKALSPAEQGKLNAYVDPAVDRYKQLPAEQTKNDTLSAEATQEGFKNALQSFVRLYSFLTQIMPFTDVNLEKLYTYGKFLLRKLPRNANDRFQLGDEVSLEYYRLQKVAENNILMEPQGEYGLDGKNEAGIRMSKEERAALSEIIEVLNKRFSTEFNDADKLYFDQIEEAVASADKIELQAQTNTFENFLFAFDDVFMDSLISRMEQNQDIFSKILDDKEFGELVKKMIARRVYNRFNKKVA</sequence>
<keyword evidence="2" id="KW-0540">Nuclease</keyword>
<gene>
    <name evidence="2" type="ORF">DEO27_009190</name>
</gene>
<dbReference type="PANTHER" id="PTHR42927">
    <property type="entry name" value="HELICASE SUPERFAMILY 1 AND 2 DOMAIN-CONTAINING PROTEIN"/>
    <property type="match status" value="1"/>
</dbReference>
<dbReference type="InterPro" id="IPR014001">
    <property type="entry name" value="Helicase_ATP-bd"/>
</dbReference>
<dbReference type="SMART" id="SM00487">
    <property type="entry name" value="DEXDc"/>
    <property type="match status" value="1"/>
</dbReference>
<keyword evidence="3" id="KW-1185">Reference proteome</keyword>
<accession>A0A5C1HYV3</accession>
<dbReference type="REBASE" id="367550">
    <property type="entry name" value="MruP1ORF9200P"/>
</dbReference>
<evidence type="ECO:0000313" key="3">
    <source>
        <dbReference type="Proteomes" id="UP000251402"/>
    </source>
</evidence>
<dbReference type="EMBL" id="CP043450">
    <property type="protein sequence ID" value="QEM10191.1"/>
    <property type="molecule type" value="Genomic_DNA"/>
</dbReference>
<dbReference type="AlphaFoldDB" id="A0A5C1HYV3"/>
<dbReference type="Pfam" id="PF04313">
    <property type="entry name" value="HSDR_N"/>
    <property type="match status" value="1"/>
</dbReference>
<dbReference type="PANTHER" id="PTHR42927:SF1">
    <property type="entry name" value="HELICASE SUPERFAMILY 1 AND 2 DOMAIN-CONTAINING PROTEIN"/>
    <property type="match status" value="1"/>
</dbReference>
<dbReference type="GO" id="GO:0009035">
    <property type="term" value="F:type I site-specific deoxyribonuclease activity"/>
    <property type="evidence" value="ECO:0007669"/>
    <property type="project" value="UniProtKB-EC"/>
</dbReference>
<dbReference type="Gene3D" id="3.90.1570.50">
    <property type="match status" value="1"/>
</dbReference>
<name>A0A5C1HYV3_9SPHI</name>
<dbReference type="InterPro" id="IPR040980">
    <property type="entry name" value="SWI2_SNF2"/>
</dbReference>
<protein>
    <submittedName>
        <fullName evidence="2">Type I restriction endonuclease subunit R</fullName>
    </submittedName>
</protein>
<feature type="domain" description="Helicase ATP-binding" evidence="1">
    <location>
        <begin position="292"/>
        <end position="495"/>
    </location>
</feature>
<dbReference type="InterPro" id="IPR055180">
    <property type="entry name" value="HsdR_RecA-like_helicase_dom_2"/>
</dbReference>
<dbReference type="RefSeq" id="WP_112569147.1">
    <property type="nucleotide sequence ID" value="NZ_CP043450.1"/>
</dbReference>
<evidence type="ECO:0000313" key="2">
    <source>
        <dbReference type="EMBL" id="QEM10191.1"/>
    </source>
</evidence>
<proteinExistence type="predicted"/>
<dbReference type="Pfam" id="PF18766">
    <property type="entry name" value="SWI2_SNF2"/>
    <property type="match status" value="1"/>
</dbReference>
<dbReference type="KEGG" id="mrub:DEO27_009190"/>
<dbReference type="SUPFAM" id="SSF52540">
    <property type="entry name" value="P-loop containing nucleoside triphosphate hydrolases"/>
    <property type="match status" value="1"/>
</dbReference>
<dbReference type="Proteomes" id="UP000251402">
    <property type="component" value="Chromosome"/>
</dbReference>
<dbReference type="GO" id="GO:0009307">
    <property type="term" value="P:DNA restriction-modification system"/>
    <property type="evidence" value="ECO:0007669"/>
    <property type="project" value="UniProtKB-KW"/>
</dbReference>
<organism evidence="2 3">
    <name type="scientific">Mucilaginibacter rubeus</name>
    <dbReference type="NCBI Taxonomy" id="2027860"/>
    <lineage>
        <taxon>Bacteria</taxon>
        <taxon>Pseudomonadati</taxon>
        <taxon>Bacteroidota</taxon>
        <taxon>Sphingobacteriia</taxon>
        <taxon>Sphingobacteriales</taxon>
        <taxon>Sphingobacteriaceae</taxon>
        <taxon>Mucilaginibacter</taxon>
    </lineage>
</organism>
<dbReference type="OrthoDB" id="9758243at2"/>
<dbReference type="GO" id="GO:0003677">
    <property type="term" value="F:DNA binding"/>
    <property type="evidence" value="ECO:0007669"/>
    <property type="project" value="UniProtKB-KW"/>
</dbReference>